<evidence type="ECO:0000313" key="4">
    <source>
        <dbReference type="Proteomes" id="UP000694888"/>
    </source>
</evidence>
<feature type="signal peptide" evidence="2">
    <location>
        <begin position="1"/>
        <end position="17"/>
    </location>
</feature>
<dbReference type="SUPFAM" id="SSF47473">
    <property type="entry name" value="EF-hand"/>
    <property type="match status" value="1"/>
</dbReference>
<dbReference type="GeneID" id="101861914"/>
<protein>
    <submittedName>
        <fullName evidence="5">Uncharacterized protein LOC101861914</fullName>
    </submittedName>
</protein>
<evidence type="ECO:0000313" key="5">
    <source>
        <dbReference type="RefSeq" id="XP_005109882.2"/>
    </source>
</evidence>
<keyword evidence="1" id="KW-0106">Calcium</keyword>
<dbReference type="RefSeq" id="XP_005109882.2">
    <property type="nucleotide sequence ID" value="XM_005109825.2"/>
</dbReference>
<dbReference type="Gene3D" id="1.10.238.10">
    <property type="entry name" value="EF-hand"/>
    <property type="match status" value="2"/>
</dbReference>
<feature type="chain" id="PRO_5045310193" evidence="2">
    <location>
        <begin position="18"/>
        <end position="138"/>
    </location>
</feature>
<organism evidence="4 5">
    <name type="scientific">Aplysia californica</name>
    <name type="common">California sea hare</name>
    <dbReference type="NCBI Taxonomy" id="6500"/>
    <lineage>
        <taxon>Eukaryota</taxon>
        <taxon>Metazoa</taxon>
        <taxon>Spiralia</taxon>
        <taxon>Lophotrochozoa</taxon>
        <taxon>Mollusca</taxon>
        <taxon>Gastropoda</taxon>
        <taxon>Heterobranchia</taxon>
        <taxon>Euthyneura</taxon>
        <taxon>Tectipleura</taxon>
        <taxon>Aplysiida</taxon>
        <taxon>Aplysioidea</taxon>
        <taxon>Aplysiidae</taxon>
        <taxon>Aplysia</taxon>
    </lineage>
</organism>
<proteinExistence type="predicted"/>
<dbReference type="SMART" id="SM00054">
    <property type="entry name" value="EFh"/>
    <property type="match status" value="2"/>
</dbReference>
<feature type="domain" description="EF-hand" evidence="3">
    <location>
        <begin position="98"/>
        <end position="133"/>
    </location>
</feature>
<keyword evidence="2" id="KW-0732">Signal</keyword>
<name>A0ABM0K6H4_APLCA</name>
<accession>A0ABM0K6H4</accession>
<evidence type="ECO:0000256" key="1">
    <source>
        <dbReference type="ARBA" id="ARBA00022837"/>
    </source>
</evidence>
<reference evidence="5" key="1">
    <citation type="submission" date="2025-08" db="UniProtKB">
        <authorList>
            <consortium name="RefSeq"/>
        </authorList>
    </citation>
    <scope>IDENTIFICATION</scope>
</reference>
<dbReference type="PROSITE" id="PS00018">
    <property type="entry name" value="EF_HAND_1"/>
    <property type="match status" value="2"/>
</dbReference>
<gene>
    <name evidence="5" type="primary">LOC101861914</name>
</gene>
<feature type="domain" description="EF-hand" evidence="3">
    <location>
        <begin position="23"/>
        <end position="58"/>
    </location>
</feature>
<dbReference type="InterPro" id="IPR011992">
    <property type="entry name" value="EF-hand-dom_pair"/>
</dbReference>
<dbReference type="Pfam" id="PF13499">
    <property type="entry name" value="EF-hand_7"/>
    <property type="match status" value="1"/>
</dbReference>
<evidence type="ECO:0000256" key="2">
    <source>
        <dbReference type="SAM" id="SignalP"/>
    </source>
</evidence>
<sequence length="138" mass="15606">MARYLALFVLLPAFALAVVNLKPYDQTAKRMLGKIDANGDKTLSRSEMEAIVGHADTNKDHKVTGAEFNVWVDKHIPAQRAISQAVFKLFDTNSDNSLKKHDFDVFFNRMDADKNHSVSQSEFVAYWVNIFKNLEAQG</sequence>
<keyword evidence="4" id="KW-1185">Reference proteome</keyword>
<evidence type="ECO:0000259" key="3">
    <source>
        <dbReference type="PROSITE" id="PS50222"/>
    </source>
</evidence>
<dbReference type="InterPro" id="IPR002048">
    <property type="entry name" value="EF_hand_dom"/>
</dbReference>
<dbReference type="PROSITE" id="PS50222">
    <property type="entry name" value="EF_HAND_2"/>
    <property type="match status" value="2"/>
</dbReference>
<dbReference type="InterPro" id="IPR018247">
    <property type="entry name" value="EF_Hand_1_Ca_BS"/>
</dbReference>
<dbReference type="Proteomes" id="UP000694888">
    <property type="component" value="Unplaced"/>
</dbReference>